<evidence type="ECO:0008006" key="3">
    <source>
        <dbReference type="Google" id="ProtNLM"/>
    </source>
</evidence>
<dbReference type="OrthoDB" id="10274533at2759"/>
<name>A0A081A8R9_PHYNI</name>
<evidence type="ECO:0000313" key="1">
    <source>
        <dbReference type="EMBL" id="ETO75280.1"/>
    </source>
</evidence>
<reference evidence="1 2" key="1">
    <citation type="submission" date="2013-11" db="EMBL/GenBank/DDBJ databases">
        <title>The Genome Sequence of Phytophthora parasitica P1976.</title>
        <authorList>
            <consortium name="The Broad Institute Genomics Platform"/>
            <person name="Russ C."/>
            <person name="Tyler B."/>
            <person name="Panabieres F."/>
            <person name="Shan W."/>
            <person name="Tripathy S."/>
            <person name="Grunwald N."/>
            <person name="Machado M."/>
            <person name="Johnson C.S."/>
            <person name="Walker B."/>
            <person name="Young S."/>
            <person name="Zeng Q."/>
            <person name="Gargeya S."/>
            <person name="Fitzgerald M."/>
            <person name="Haas B."/>
            <person name="Abouelleil A."/>
            <person name="Allen A.W."/>
            <person name="Alvarado L."/>
            <person name="Arachchi H.M."/>
            <person name="Berlin A.M."/>
            <person name="Chapman S.B."/>
            <person name="Gainer-Dewar J."/>
            <person name="Goldberg J."/>
            <person name="Griggs A."/>
            <person name="Gujja S."/>
            <person name="Hansen M."/>
            <person name="Howarth C."/>
            <person name="Imamovic A."/>
            <person name="Ireland A."/>
            <person name="Larimer J."/>
            <person name="McCowan C."/>
            <person name="Murphy C."/>
            <person name="Pearson M."/>
            <person name="Poon T.W."/>
            <person name="Priest M."/>
            <person name="Roberts A."/>
            <person name="Saif S."/>
            <person name="Shea T."/>
            <person name="Sisk P."/>
            <person name="Sykes S."/>
            <person name="Wortman J."/>
            <person name="Nusbaum C."/>
            <person name="Birren B."/>
        </authorList>
    </citation>
    <scope>NUCLEOTIDE SEQUENCE [LARGE SCALE GENOMIC DNA]</scope>
    <source>
        <strain evidence="1 2">P1976</strain>
    </source>
</reference>
<organism evidence="1 2">
    <name type="scientific">Phytophthora nicotianae P1976</name>
    <dbReference type="NCBI Taxonomy" id="1317066"/>
    <lineage>
        <taxon>Eukaryota</taxon>
        <taxon>Sar</taxon>
        <taxon>Stramenopiles</taxon>
        <taxon>Oomycota</taxon>
        <taxon>Peronosporomycetes</taxon>
        <taxon>Peronosporales</taxon>
        <taxon>Peronosporaceae</taxon>
        <taxon>Phytophthora</taxon>
    </lineage>
</organism>
<dbReference type="Proteomes" id="UP000028582">
    <property type="component" value="Unassembled WGS sequence"/>
</dbReference>
<dbReference type="EMBL" id="ANJA01001692">
    <property type="protein sequence ID" value="ETO75280.1"/>
    <property type="molecule type" value="Genomic_DNA"/>
</dbReference>
<evidence type="ECO:0000313" key="2">
    <source>
        <dbReference type="Proteomes" id="UP000028582"/>
    </source>
</evidence>
<gene>
    <name evidence="1" type="ORF">F444_09101</name>
</gene>
<comment type="caution">
    <text evidence="1">The sequence shown here is derived from an EMBL/GenBank/DDBJ whole genome shotgun (WGS) entry which is preliminary data.</text>
</comment>
<sequence>MEIEATEIEVWNRKQVVDVTKAHHKKNKSREIWQRDFKCDKFGRTQSNWGLTDEDRVRTQRTTGKIGCRMKIRLEALEPNNTGGQWK</sequence>
<proteinExistence type="predicted"/>
<accession>A0A081A8R9</accession>
<protein>
    <recommendedName>
        <fullName evidence="3">FAR1 domain-containing protein</fullName>
    </recommendedName>
</protein>
<dbReference type="AlphaFoldDB" id="A0A081A8R9"/>